<evidence type="ECO:0000259" key="16">
    <source>
        <dbReference type="Pfam" id="PF07715"/>
    </source>
</evidence>
<dbReference type="InterPro" id="IPR037066">
    <property type="entry name" value="Plug_dom_sf"/>
</dbReference>
<gene>
    <name evidence="17" type="ORF">C8D85_3175</name>
</gene>
<keyword evidence="4 10" id="KW-1134">Transmembrane beta strand</keyword>
<evidence type="ECO:0000256" key="3">
    <source>
        <dbReference type="ARBA" id="ARBA00022448"/>
    </source>
</evidence>
<name>A0A4R6WYJ9_9GAMM</name>
<keyword evidence="7 12" id="KW-0798">TonB box</keyword>
<keyword evidence="5 10" id="KW-0812">Transmembrane</keyword>
<evidence type="ECO:0000256" key="12">
    <source>
        <dbReference type="RuleBase" id="RU003357"/>
    </source>
</evidence>
<dbReference type="Gene3D" id="2.170.130.10">
    <property type="entry name" value="TonB-dependent receptor, plug domain"/>
    <property type="match status" value="1"/>
</dbReference>
<evidence type="ECO:0000256" key="6">
    <source>
        <dbReference type="ARBA" id="ARBA00022729"/>
    </source>
</evidence>
<feature type="compositionally biased region" description="Polar residues" evidence="13">
    <location>
        <begin position="683"/>
        <end position="702"/>
    </location>
</feature>
<keyword evidence="17" id="KW-0675">Receptor</keyword>
<organism evidence="17 18">
    <name type="scientific">Marinomonas communis</name>
    <dbReference type="NCBI Taxonomy" id="28254"/>
    <lineage>
        <taxon>Bacteria</taxon>
        <taxon>Pseudomonadati</taxon>
        <taxon>Pseudomonadota</taxon>
        <taxon>Gammaproteobacteria</taxon>
        <taxon>Oceanospirillales</taxon>
        <taxon>Oceanospirillaceae</taxon>
        <taxon>Marinomonas</taxon>
    </lineage>
</organism>
<dbReference type="PROSITE" id="PS01156">
    <property type="entry name" value="TONB_DEPENDENT_REC_2"/>
    <property type="match status" value="1"/>
</dbReference>
<evidence type="ECO:0000313" key="17">
    <source>
        <dbReference type="EMBL" id="TDR06245.1"/>
    </source>
</evidence>
<dbReference type="InterPro" id="IPR012910">
    <property type="entry name" value="Plug_dom"/>
</dbReference>
<dbReference type="PROSITE" id="PS52016">
    <property type="entry name" value="TONB_DEPENDENT_REC_3"/>
    <property type="match status" value="1"/>
</dbReference>
<dbReference type="CDD" id="cd01347">
    <property type="entry name" value="ligand_gated_channel"/>
    <property type="match status" value="1"/>
</dbReference>
<dbReference type="GO" id="GO:0009279">
    <property type="term" value="C:cell outer membrane"/>
    <property type="evidence" value="ECO:0007669"/>
    <property type="project" value="UniProtKB-SubCell"/>
</dbReference>
<proteinExistence type="inferred from homology"/>
<keyword evidence="18" id="KW-1185">Reference proteome</keyword>
<keyword evidence="9 10" id="KW-0998">Cell outer membrane</keyword>
<comment type="caution">
    <text evidence="17">The sequence shown here is derived from an EMBL/GenBank/DDBJ whole genome shotgun (WGS) entry which is preliminary data.</text>
</comment>
<evidence type="ECO:0000256" key="13">
    <source>
        <dbReference type="SAM" id="MobiDB-lite"/>
    </source>
</evidence>
<evidence type="ECO:0000256" key="10">
    <source>
        <dbReference type="PROSITE-ProRule" id="PRU01360"/>
    </source>
</evidence>
<feature type="domain" description="TonB-dependent receptor-like beta-barrel" evidence="15">
    <location>
        <begin position="236"/>
        <end position="677"/>
    </location>
</feature>
<evidence type="ECO:0000256" key="8">
    <source>
        <dbReference type="ARBA" id="ARBA00023136"/>
    </source>
</evidence>
<accession>A0A4R6WYJ9</accession>
<dbReference type="OrthoDB" id="127311at2"/>
<dbReference type="GO" id="GO:0044718">
    <property type="term" value="P:siderophore transmembrane transport"/>
    <property type="evidence" value="ECO:0007669"/>
    <property type="project" value="TreeGrafter"/>
</dbReference>
<evidence type="ECO:0000313" key="18">
    <source>
        <dbReference type="Proteomes" id="UP000295729"/>
    </source>
</evidence>
<dbReference type="Gene3D" id="2.40.170.20">
    <property type="entry name" value="TonB-dependent receptor, beta-barrel domain"/>
    <property type="match status" value="1"/>
</dbReference>
<dbReference type="GO" id="GO:0015344">
    <property type="term" value="F:siderophore uptake transmembrane transporter activity"/>
    <property type="evidence" value="ECO:0007669"/>
    <property type="project" value="TreeGrafter"/>
</dbReference>
<dbReference type="InterPro" id="IPR010917">
    <property type="entry name" value="TonB_rcpt_CS"/>
</dbReference>
<dbReference type="AlphaFoldDB" id="A0A4R6WYJ9"/>
<dbReference type="Proteomes" id="UP000295729">
    <property type="component" value="Unassembled WGS sequence"/>
</dbReference>
<dbReference type="InterPro" id="IPR036942">
    <property type="entry name" value="Beta-barrel_TonB_sf"/>
</dbReference>
<feature type="signal peptide" evidence="14">
    <location>
        <begin position="1"/>
        <end position="19"/>
    </location>
</feature>
<feature type="domain" description="TonB-dependent receptor plug" evidence="16">
    <location>
        <begin position="45"/>
        <end position="151"/>
    </location>
</feature>
<dbReference type="InterPro" id="IPR039426">
    <property type="entry name" value="TonB-dep_rcpt-like"/>
</dbReference>
<feature type="short sequence motif" description="TonB C-terminal box" evidence="11">
    <location>
        <begin position="697"/>
        <end position="714"/>
    </location>
</feature>
<evidence type="ECO:0000256" key="7">
    <source>
        <dbReference type="ARBA" id="ARBA00023077"/>
    </source>
</evidence>
<evidence type="ECO:0000256" key="11">
    <source>
        <dbReference type="PROSITE-ProRule" id="PRU10144"/>
    </source>
</evidence>
<keyword evidence="8 10" id="KW-0472">Membrane</keyword>
<evidence type="ECO:0000259" key="15">
    <source>
        <dbReference type="Pfam" id="PF00593"/>
    </source>
</evidence>
<dbReference type="Pfam" id="PF00593">
    <property type="entry name" value="TonB_dep_Rec_b-barrel"/>
    <property type="match status" value="1"/>
</dbReference>
<evidence type="ECO:0000256" key="1">
    <source>
        <dbReference type="ARBA" id="ARBA00004571"/>
    </source>
</evidence>
<evidence type="ECO:0000256" key="4">
    <source>
        <dbReference type="ARBA" id="ARBA00022452"/>
    </source>
</evidence>
<evidence type="ECO:0000256" key="5">
    <source>
        <dbReference type="ARBA" id="ARBA00022692"/>
    </source>
</evidence>
<protein>
    <submittedName>
        <fullName evidence="17">TonB-dependent heme/hemoglobin receptor</fullName>
    </submittedName>
</protein>
<dbReference type="EMBL" id="SNZA01000006">
    <property type="protein sequence ID" value="TDR06245.1"/>
    <property type="molecule type" value="Genomic_DNA"/>
</dbReference>
<dbReference type="InterPro" id="IPR000531">
    <property type="entry name" value="Beta-barrel_TonB"/>
</dbReference>
<comment type="similarity">
    <text evidence="2 10 12">Belongs to the TonB-dependent receptor family.</text>
</comment>
<evidence type="ECO:0000256" key="2">
    <source>
        <dbReference type="ARBA" id="ARBA00009810"/>
    </source>
</evidence>
<dbReference type="PANTHER" id="PTHR30069">
    <property type="entry name" value="TONB-DEPENDENT OUTER MEMBRANE RECEPTOR"/>
    <property type="match status" value="1"/>
</dbReference>
<dbReference type="PANTHER" id="PTHR30069:SF41">
    <property type="entry name" value="HEME_HEMOPEXIN UTILIZATION PROTEIN C"/>
    <property type="match status" value="1"/>
</dbReference>
<keyword evidence="3 10" id="KW-0813">Transport</keyword>
<keyword evidence="6 14" id="KW-0732">Signal</keyword>
<evidence type="ECO:0000256" key="14">
    <source>
        <dbReference type="SAM" id="SignalP"/>
    </source>
</evidence>
<evidence type="ECO:0000256" key="9">
    <source>
        <dbReference type="ARBA" id="ARBA00023237"/>
    </source>
</evidence>
<comment type="subcellular location">
    <subcellularLocation>
        <location evidence="1 10">Cell outer membrane</location>
        <topology evidence="1 10">Multi-pass membrane protein</topology>
    </subcellularLocation>
</comment>
<sequence length="714" mass="77737">MKPTLVALAVALASGALHADNELDTLLVEGQTELQTTDKARVSEAQGATTITSEDLVEAQASNLADALQNNASVQVDEVGGSRGSEITIRGQSGNAVSVRVEGAPNNRSQIMHKGSNDRDTIWLNMDMYESVTVIPGAAANTYGNGSTGGVVLLETKDPESIIRDGRDWGANLRYTHETNGEANGISADVAKQFSDKFSANATISAKDTDAYEDANGVKTDNGSTGSEDLSYLLKGVFTPNDEQRLEASILKNNMDYSDFADDGTETKKEVRDQTLSGQYTYNPKDNDLVDLKVRVSRAESDQESDGGTDTWENAGGVTTTYAEIENTSVLYPTQNTMHVVRYGLDYTFDDVRMVYDNDDGTPKQVERTSIGAYLSDTMHIGEDLELSGSLRYDQYDADFNGDSFEGEDSINSKLSAVWKPFENTSVHGLGFTALVGSGYRAPAVYEIYGKGFPSEPFSGTDADGDGVYETGNVSGCMDGHGNWCVIPNEDLTGETSLDTEVGLTFERMGVWQAQDRVNASVSYIHTDLKDKIYNDTLGTLDSSLGTYNGGVYNVRQFVNKDEAAVFGWELAAGYDSPLVFANFTLQDMNGYVVEDDGSKTKDTSLVPRSVSVTLGTYFNDQKGRVGLDTKYRKGRSYFGGRNGTTEYTYKGYTVYDVFASYQFSDNLSAQLRVDNVTDELYSKSQTSEDSTTGADTTSYQPGRNFKVGVNYRF</sequence>
<dbReference type="Pfam" id="PF07715">
    <property type="entry name" value="Plug"/>
    <property type="match status" value="1"/>
</dbReference>
<reference evidence="17 18" key="1">
    <citation type="submission" date="2019-03" db="EMBL/GenBank/DDBJ databases">
        <title>Genomic Encyclopedia of Type Strains, Phase IV (KMG-IV): sequencing the most valuable type-strain genomes for metagenomic binning, comparative biology and taxonomic classification.</title>
        <authorList>
            <person name="Goeker M."/>
        </authorList>
    </citation>
    <scope>NUCLEOTIDE SEQUENCE [LARGE SCALE GENOMIC DNA]</scope>
    <source>
        <strain evidence="17 18">DSM 5604</strain>
    </source>
</reference>
<feature type="chain" id="PRO_5020611744" evidence="14">
    <location>
        <begin position="20"/>
        <end position="714"/>
    </location>
</feature>
<dbReference type="RefSeq" id="WP_133564556.1">
    <property type="nucleotide sequence ID" value="NZ_SNZA01000006.1"/>
</dbReference>
<feature type="region of interest" description="Disordered" evidence="13">
    <location>
        <begin position="682"/>
        <end position="702"/>
    </location>
</feature>
<dbReference type="SUPFAM" id="SSF56935">
    <property type="entry name" value="Porins"/>
    <property type="match status" value="1"/>
</dbReference>